<sequence length="99" mass="11792">MAKSEVKRNYRLVFGKDDVRGKCGKQRLQQWKDDVESGKRRSLTKAEQHEQAAYRIRREVAGRHPMSFERRESLSFDISRKKAKDKIERLQMIKELAEL</sequence>
<evidence type="ECO:0000313" key="2">
    <source>
        <dbReference type="EMBL" id="GAF92633.1"/>
    </source>
</evidence>
<protein>
    <submittedName>
        <fullName evidence="2">Uncharacterized protein</fullName>
    </submittedName>
</protein>
<feature type="region of interest" description="Disordered" evidence="1">
    <location>
        <begin position="29"/>
        <end position="50"/>
    </location>
</feature>
<feature type="compositionally biased region" description="Basic and acidic residues" evidence="1">
    <location>
        <begin position="30"/>
        <end position="50"/>
    </location>
</feature>
<evidence type="ECO:0000256" key="1">
    <source>
        <dbReference type="SAM" id="MobiDB-lite"/>
    </source>
</evidence>
<name>X0TGG3_9ZZZZ</name>
<gene>
    <name evidence="2" type="ORF">S01H1_29753</name>
</gene>
<organism evidence="2">
    <name type="scientific">marine sediment metagenome</name>
    <dbReference type="NCBI Taxonomy" id="412755"/>
    <lineage>
        <taxon>unclassified sequences</taxon>
        <taxon>metagenomes</taxon>
        <taxon>ecological metagenomes</taxon>
    </lineage>
</organism>
<comment type="caution">
    <text evidence="2">The sequence shown here is derived from an EMBL/GenBank/DDBJ whole genome shotgun (WGS) entry which is preliminary data.</text>
</comment>
<proteinExistence type="predicted"/>
<accession>X0TGG3</accession>
<dbReference type="AlphaFoldDB" id="X0TGG3"/>
<dbReference type="EMBL" id="BARS01018274">
    <property type="protein sequence ID" value="GAF92633.1"/>
    <property type="molecule type" value="Genomic_DNA"/>
</dbReference>
<reference evidence="2" key="1">
    <citation type="journal article" date="2014" name="Front. Microbiol.">
        <title>High frequency of phylogenetically diverse reductive dehalogenase-homologous genes in deep subseafloor sedimentary metagenomes.</title>
        <authorList>
            <person name="Kawai M."/>
            <person name="Futagami T."/>
            <person name="Toyoda A."/>
            <person name="Takaki Y."/>
            <person name="Nishi S."/>
            <person name="Hori S."/>
            <person name="Arai W."/>
            <person name="Tsubouchi T."/>
            <person name="Morono Y."/>
            <person name="Uchiyama I."/>
            <person name="Ito T."/>
            <person name="Fujiyama A."/>
            <person name="Inagaki F."/>
            <person name="Takami H."/>
        </authorList>
    </citation>
    <scope>NUCLEOTIDE SEQUENCE</scope>
    <source>
        <strain evidence="2">Expedition CK06-06</strain>
    </source>
</reference>